<evidence type="ECO:0000259" key="9">
    <source>
        <dbReference type="Pfam" id="PF02518"/>
    </source>
</evidence>
<dbReference type="CDD" id="cd16917">
    <property type="entry name" value="HATPase_UhpB-NarQ-NarX-like"/>
    <property type="match status" value="1"/>
</dbReference>
<dbReference type="InterPro" id="IPR050482">
    <property type="entry name" value="Sensor_HK_TwoCompSys"/>
</dbReference>
<keyword evidence="7" id="KW-0067">ATP-binding</keyword>
<dbReference type="InterPro" id="IPR011712">
    <property type="entry name" value="Sig_transdc_His_kin_sub3_dim/P"/>
</dbReference>
<keyword evidence="3" id="KW-0597">Phosphoprotein</keyword>
<dbReference type="Gene3D" id="1.20.5.1930">
    <property type="match status" value="1"/>
</dbReference>
<dbReference type="InterPro" id="IPR003594">
    <property type="entry name" value="HATPase_dom"/>
</dbReference>
<proteinExistence type="predicted"/>
<keyword evidence="4" id="KW-0808">Transferase</keyword>
<evidence type="ECO:0000256" key="2">
    <source>
        <dbReference type="ARBA" id="ARBA00012438"/>
    </source>
</evidence>
<evidence type="ECO:0000313" key="12">
    <source>
        <dbReference type="Proteomes" id="UP000290624"/>
    </source>
</evidence>
<evidence type="ECO:0000256" key="5">
    <source>
        <dbReference type="ARBA" id="ARBA00022741"/>
    </source>
</evidence>
<organism evidence="11 12">
    <name type="scientific">Propioniciclava flava</name>
    <dbReference type="NCBI Taxonomy" id="2072026"/>
    <lineage>
        <taxon>Bacteria</taxon>
        <taxon>Bacillati</taxon>
        <taxon>Actinomycetota</taxon>
        <taxon>Actinomycetes</taxon>
        <taxon>Propionibacteriales</taxon>
        <taxon>Propionibacteriaceae</taxon>
        <taxon>Propioniciclava</taxon>
    </lineage>
</organism>
<evidence type="ECO:0000256" key="8">
    <source>
        <dbReference type="ARBA" id="ARBA00023012"/>
    </source>
</evidence>
<dbReference type="RefSeq" id="WP_129458778.1">
    <property type="nucleotide sequence ID" value="NZ_PPCV01000005.1"/>
</dbReference>
<name>A0A4Q2EFQ1_9ACTN</name>
<dbReference type="Pfam" id="PF02518">
    <property type="entry name" value="HATPase_c"/>
    <property type="match status" value="1"/>
</dbReference>
<evidence type="ECO:0000313" key="11">
    <source>
        <dbReference type="EMBL" id="RXW32039.1"/>
    </source>
</evidence>
<gene>
    <name evidence="11" type="ORF">C1706_08305</name>
</gene>
<evidence type="ECO:0000256" key="4">
    <source>
        <dbReference type="ARBA" id="ARBA00022679"/>
    </source>
</evidence>
<dbReference type="InterPro" id="IPR036890">
    <property type="entry name" value="HATPase_C_sf"/>
</dbReference>
<dbReference type="Pfam" id="PF07730">
    <property type="entry name" value="HisKA_3"/>
    <property type="match status" value="1"/>
</dbReference>
<evidence type="ECO:0000256" key="3">
    <source>
        <dbReference type="ARBA" id="ARBA00022553"/>
    </source>
</evidence>
<feature type="domain" description="Signal transduction histidine kinase subgroup 3 dimerisation and phosphoacceptor" evidence="10">
    <location>
        <begin position="36"/>
        <end position="102"/>
    </location>
</feature>
<dbReference type="EC" id="2.7.13.3" evidence="2"/>
<dbReference type="GO" id="GO:0005524">
    <property type="term" value="F:ATP binding"/>
    <property type="evidence" value="ECO:0007669"/>
    <property type="project" value="UniProtKB-KW"/>
</dbReference>
<evidence type="ECO:0000256" key="7">
    <source>
        <dbReference type="ARBA" id="ARBA00022840"/>
    </source>
</evidence>
<comment type="caution">
    <text evidence="11">The sequence shown here is derived from an EMBL/GenBank/DDBJ whole genome shotgun (WGS) entry which is preliminary data.</text>
</comment>
<dbReference type="OrthoDB" id="3217947at2"/>
<keyword evidence="5" id="KW-0547">Nucleotide-binding</keyword>
<reference evidence="11 12" key="1">
    <citation type="submission" date="2018-01" db="EMBL/GenBank/DDBJ databases">
        <title>Lactibacter flavus gen. nov., sp. nov., a novel bacterium of the family Propionibacteriaceae isolated from raw milk and dairy products.</title>
        <authorList>
            <person name="Wenning M."/>
            <person name="Breitenwieser F."/>
            <person name="Huptas C."/>
            <person name="von Neubeck M."/>
            <person name="Busse H.-J."/>
            <person name="Scherer S."/>
        </authorList>
    </citation>
    <scope>NUCLEOTIDE SEQUENCE [LARGE SCALE GENOMIC DNA]</scope>
    <source>
        <strain evidence="11 12">VG341</strain>
    </source>
</reference>
<dbReference type="GO" id="GO:0046983">
    <property type="term" value="F:protein dimerization activity"/>
    <property type="evidence" value="ECO:0007669"/>
    <property type="project" value="InterPro"/>
</dbReference>
<dbReference type="Gene3D" id="3.30.565.10">
    <property type="entry name" value="Histidine kinase-like ATPase, C-terminal domain"/>
    <property type="match status" value="1"/>
</dbReference>
<dbReference type="Proteomes" id="UP000290624">
    <property type="component" value="Unassembled WGS sequence"/>
</dbReference>
<evidence type="ECO:0000256" key="6">
    <source>
        <dbReference type="ARBA" id="ARBA00022777"/>
    </source>
</evidence>
<feature type="domain" description="Histidine kinase/HSP90-like ATPase" evidence="9">
    <location>
        <begin position="158"/>
        <end position="235"/>
    </location>
</feature>
<sequence length="254" mass="26932">MFRRRRETVEEGPGYAEAVEQLTASRRTIVEAFEIERARIERDLHDGAQQFIVASSMKVGEALLMLDAARASGDSPALAAVESLLVEAQRDTSGALRTLRETVRGVHSRTLTERGLEAAVRELGERFSGSSDPVDVRVPFPLPPLPDGVVSSAWFFASEALTNAAKHAPGAHVSILVVADTALHVSVVDDGPGGALLTGGHGLVGIRERLRTFGGDLTLSSPVGGPTSVVARIPLLLRHGESGVTPLQPGKDNR</sequence>
<keyword evidence="6 11" id="KW-0418">Kinase</keyword>
<dbReference type="EMBL" id="PPCV01000005">
    <property type="protein sequence ID" value="RXW32039.1"/>
    <property type="molecule type" value="Genomic_DNA"/>
</dbReference>
<dbReference type="AlphaFoldDB" id="A0A4Q2EFQ1"/>
<dbReference type="GO" id="GO:0016020">
    <property type="term" value="C:membrane"/>
    <property type="evidence" value="ECO:0007669"/>
    <property type="project" value="InterPro"/>
</dbReference>
<dbReference type="PANTHER" id="PTHR24421:SF10">
    <property type="entry name" value="NITRATE_NITRITE SENSOR PROTEIN NARQ"/>
    <property type="match status" value="1"/>
</dbReference>
<dbReference type="GO" id="GO:0000155">
    <property type="term" value="F:phosphorelay sensor kinase activity"/>
    <property type="evidence" value="ECO:0007669"/>
    <property type="project" value="InterPro"/>
</dbReference>
<comment type="catalytic activity">
    <reaction evidence="1">
        <text>ATP + protein L-histidine = ADP + protein N-phospho-L-histidine.</text>
        <dbReference type="EC" id="2.7.13.3"/>
    </reaction>
</comment>
<protein>
    <recommendedName>
        <fullName evidence="2">histidine kinase</fullName>
        <ecNumber evidence="2">2.7.13.3</ecNumber>
    </recommendedName>
</protein>
<keyword evidence="8" id="KW-0902">Two-component regulatory system</keyword>
<evidence type="ECO:0000256" key="1">
    <source>
        <dbReference type="ARBA" id="ARBA00000085"/>
    </source>
</evidence>
<dbReference type="SUPFAM" id="SSF55874">
    <property type="entry name" value="ATPase domain of HSP90 chaperone/DNA topoisomerase II/histidine kinase"/>
    <property type="match status" value="1"/>
</dbReference>
<accession>A0A4Q2EFQ1</accession>
<evidence type="ECO:0000259" key="10">
    <source>
        <dbReference type="Pfam" id="PF07730"/>
    </source>
</evidence>
<dbReference type="PANTHER" id="PTHR24421">
    <property type="entry name" value="NITRATE/NITRITE SENSOR PROTEIN NARX-RELATED"/>
    <property type="match status" value="1"/>
</dbReference>
<keyword evidence="12" id="KW-1185">Reference proteome</keyword>